<reference evidence="3 4" key="2">
    <citation type="journal article" date="2002" name="Nucleic Acids Res.">
        <title>Genome sequence of Oceanobacillus iheyensis isolated from the Iheya Ridge and its unexpected adaptive capabilities to extreme environments.</title>
        <authorList>
            <person name="Takami H."/>
            <person name="Takaki Y."/>
            <person name="Uchiyama I."/>
        </authorList>
    </citation>
    <scope>NUCLEOTIDE SEQUENCE [LARGE SCALE GENOMIC DNA]</scope>
    <source>
        <strain evidence="4">DSM 14371 / CIP 107618 / JCM 11309 / KCTC 3954 / HTE831</strain>
    </source>
</reference>
<feature type="transmembrane region" description="Helical" evidence="1">
    <location>
        <begin position="166"/>
        <end position="186"/>
    </location>
</feature>
<proteinExistence type="predicted"/>
<dbReference type="KEGG" id="oih:OB1813"/>
<feature type="transmembrane region" description="Helical" evidence="1">
    <location>
        <begin position="20"/>
        <end position="40"/>
    </location>
</feature>
<accession>Q8EQ95</accession>
<reference evidence="3 4" key="1">
    <citation type="journal article" date="2001" name="FEMS Microbiol. Lett.">
        <title>Oceanobacillus iheyensis gen. nov., sp. nov., a deep-sea extremely halotolerant and alkaliphilic species isolated from a depth of 1050 m on the Iheya Ridge.</title>
        <authorList>
            <person name="Lu J."/>
            <person name="Nogi Y."/>
            <person name="Takami H."/>
        </authorList>
    </citation>
    <scope>NUCLEOTIDE SEQUENCE [LARGE SCALE GENOMIC DNA]</scope>
    <source>
        <strain evidence="4">DSM 14371 / CIP 107618 / JCM 11309 / KCTC 3954 / HTE831</strain>
    </source>
</reference>
<evidence type="ECO:0000259" key="2">
    <source>
        <dbReference type="Pfam" id="PF02517"/>
    </source>
</evidence>
<keyword evidence="1" id="KW-0472">Membrane</keyword>
<organism evidence="3 4">
    <name type="scientific">Oceanobacillus iheyensis (strain DSM 14371 / CIP 107618 / JCM 11309 / KCTC 3954 / HTE831)</name>
    <dbReference type="NCBI Taxonomy" id="221109"/>
    <lineage>
        <taxon>Bacteria</taxon>
        <taxon>Bacillati</taxon>
        <taxon>Bacillota</taxon>
        <taxon>Bacilli</taxon>
        <taxon>Bacillales</taxon>
        <taxon>Bacillaceae</taxon>
        <taxon>Oceanobacillus</taxon>
    </lineage>
</organism>
<evidence type="ECO:0000256" key="1">
    <source>
        <dbReference type="SAM" id="Phobius"/>
    </source>
</evidence>
<feature type="transmembrane region" description="Helical" evidence="1">
    <location>
        <begin position="97"/>
        <end position="115"/>
    </location>
</feature>
<name>Q8EQ95_OCEIH</name>
<feature type="transmembrane region" description="Helical" evidence="1">
    <location>
        <begin position="121"/>
        <end position="137"/>
    </location>
</feature>
<gene>
    <name evidence="3" type="ordered locus">OB1813</name>
</gene>
<dbReference type="GO" id="GO:0004175">
    <property type="term" value="F:endopeptidase activity"/>
    <property type="evidence" value="ECO:0007669"/>
    <property type="project" value="UniProtKB-ARBA"/>
</dbReference>
<protein>
    <submittedName>
        <fullName evidence="3">Hypothetical conserved protein</fullName>
    </submittedName>
</protein>
<dbReference type="OrthoDB" id="1523022at2"/>
<feature type="transmembrane region" description="Helical" evidence="1">
    <location>
        <begin position="55"/>
        <end position="77"/>
    </location>
</feature>
<dbReference type="Pfam" id="PF02517">
    <property type="entry name" value="Rce1-like"/>
    <property type="match status" value="1"/>
</dbReference>
<feature type="domain" description="CAAX prenyl protease 2/Lysostaphin resistance protein A-like" evidence="2">
    <location>
        <begin position="95"/>
        <end position="179"/>
    </location>
</feature>
<dbReference type="GO" id="GO:0080120">
    <property type="term" value="P:CAAX-box protein maturation"/>
    <property type="evidence" value="ECO:0007669"/>
    <property type="project" value="UniProtKB-ARBA"/>
</dbReference>
<keyword evidence="4" id="KW-1185">Reference proteome</keyword>
<evidence type="ECO:0000313" key="4">
    <source>
        <dbReference type="Proteomes" id="UP000000822"/>
    </source>
</evidence>
<evidence type="ECO:0000313" key="3">
    <source>
        <dbReference type="EMBL" id="BAC13769.1"/>
    </source>
</evidence>
<dbReference type="InterPro" id="IPR003675">
    <property type="entry name" value="Rce1/LyrA-like_dom"/>
</dbReference>
<feature type="transmembrane region" description="Helical" evidence="1">
    <location>
        <begin position="144"/>
        <end position="160"/>
    </location>
</feature>
<dbReference type="HOGENOM" id="CLU_108801_0_0_9"/>
<dbReference type="eggNOG" id="COG1266">
    <property type="taxonomic scope" value="Bacteria"/>
</dbReference>
<dbReference type="RefSeq" id="WP_011066211.1">
    <property type="nucleotide sequence ID" value="NC_004193.1"/>
</dbReference>
<sequence>MRQDEIIKQLSDKELRFQLVFSQILFLAGSILLSFILFPSWEAWLNYFDFNFNEIVLIGSGTAFVVILFDFILMKVFPKESLDDGGINKRIFENQPISFIVGFTLLVAISEELFFRGTIQTTFGYVFASLLFAFVHIRYLKKPVLFLSVVLASFFIGWIFERTENLLITITAHFIIDLVLGLIIRFKK</sequence>
<dbReference type="Proteomes" id="UP000000822">
    <property type="component" value="Chromosome"/>
</dbReference>
<keyword evidence="1" id="KW-0812">Transmembrane</keyword>
<dbReference type="STRING" id="221109.gene:10734053"/>
<dbReference type="PhylomeDB" id="Q8EQ95"/>
<dbReference type="AlphaFoldDB" id="Q8EQ95"/>
<dbReference type="EMBL" id="BA000028">
    <property type="protein sequence ID" value="BAC13769.1"/>
    <property type="molecule type" value="Genomic_DNA"/>
</dbReference>
<keyword evidence="1" id="KW-1133">Transmembrane helix</keyword>